<comment type="caution">
    <text evidence="3">The sequence shown here is derived from an EMBL/GenBank/DDBJ whole genome shotgun (WGS) entry which is preliminary data.</text>
</comment>
<organism evidence="3 4">
    <name type="scientific">Montanilutibacter psychrotolerans</name>
    <dbReference type="NCBI Taxonomy" id="1327343"/>
    <lineage>
        <taxon>Bacteria</taxon>
        <taxon>Pseudomonadati</taxon>
        <taxon>Pseudomonadota</taxon>
        <taxon>Gammaproteobacteria</taxon>
        <taxon>Lysobacterales</taxon>
        <taxon>Lysobacteraceae</taxon>
        <taxon>Montanilutibacter</taxon>
    </lineage>
</organism>
<dbReference type="AlphaFoldDB" id="A0A3M8ST90"/>
<dbReference type="Gene3D" id="3.40.50.2020">
    <property type="match status" value="1"/>
</dbReference>
<gene>
    <name evidence="3" type="ORF">EER27_10195</name>
</gene>
<feature type="domain" description="Double zinc ribbon" evidence="2">
    <location>
        <begin position="3"/>
        <end position="56"/>
    </location>
</feature>
<dbReference type="SUPFAM" id="SSF53271">
    <property type="entry name" value="PRTase-like"/>
    <property type="match status" value="1"/>
</dbReference>
<dbReference type="OrthoDB" id="9793412at2"/>
<accession>A0A3M8ST90</accession>
<evidence type="ECO:0000259" key="2">
    <source>
        <dbReference type="Pfam" id="PF18912"/>
    </source>
</evidence>
<protein>
    <submittedName>
        <fullName evidence="3">ComF family protein</fullName>
    </submittedName>
</protein>
<dbReference type="PANTHER" id="PTHR47505:SF1">
    <property type="entry name" value="DNA UTILIZATION PROTEIN YHGH"/>
    <property type="match status" value="1"/>
</dbReference>
<dbReference type="InterPro" id="IPR044005">
    <property type="entry name" value="DZR_2"/>
</dbReference>
<dbReference type="InterPro" id="IPR029057">
    <property type="entry name" value="PRTase-like"/>
</dbReference>
<keyword evidence="4" id="KW-1185">Reference proteome</keyword>
<dbReference type="Proteomes" id="UP000267049">
    <property type="component" value="Unassembled WGS sequence"/>
</dbReference>
<comment type="similarity">
    <text evidence="1">Belongs to the ComF/GntX family.</text>
</comment>
<proteinExistence type="inferred from homology"/>
<name>A0A3M8ST90_9GAMM</name>
<dbReference type="EMBL" id="RIBS01000004">
    <property type="protein sequence ID" value="RNF83915.1"/>
    <property type="molecule type" value="Genomic_DNA"/>
</dbReference>
<dbReference type="PANTHER" id="PTHR47505">
    <property type="entry name" value="DNA UTILIZATION PROTEIN YHGH"/>
    <property type="match status" value="1"/>
</dbReference>
<reference evidence="3 4" key="1">
    <citation type="submission" date="2018-11" db="EMBL/GenBank/DDBJ databases">
        <title>Lysobacter cryohumiis sp. nov., isolated from soil in the Tianshan Mountains, Xinjiang, China.</title>
        <authorList>
            <person name="Luo Y."/>
            <person name="Sheng H."/>
        </authorList>
    </citation>
    <scope>NUCLEOTIDE SEQUENCE [LARGE SCALE GENOMIC DNA]</scope>
    <source>
        <strain evidence="3 4">ZS60</strain>
    </source>
</reference>
<evidence type="ECO:0000256" key="1">
    <source>
        <dbReference type="ARBA" id="ARBA00008007"/>
    </source>
</evidence>
<dbReference type="InterPro" id="IPR000836">
    <property type="entry name" value="PRTase_dom"/>
</dbReference>
<sequence>MARRVWPPRCLLCHERGHAGLDLCPDCAAGLPWNRSACGRCALPLAHPADACGACLRSPPPQGRARTAFVYARPLDRLLPRAKFHGDLATTRLLAQLMAREWRHDTRPDALVAVPLHWRRLRERGYDQSLELARPLASALGLPLREDLLRRVRETAPQSRLDAAQRRRNLRGAFAAVPGATMPAHVVLFDDVMTTGATLHAAARVLLRAGAARVDAWACARVP</sequence>
<evidence type="ECO:0000313" key="4">
    <source>
        <dbReference type="Proteomes" id="UP000267049"/>
    </source>
</evidence>
<dbReference type="CDD" id="cd06223">
    <property type="entry name" value="PRTases_typeI"/>
    <property type="match status" value="1"/>
</dbReference>
<dbReference type="Pfam" id="PF18912">
    <property type="entry name" value="DZR_2"/>
    <property type="match status" value="1"/>
</dbReference>
<evidence type="ECO:0000313" key="3">
    <source>
        <dbReference type="EMBL" id="RNF83915.1"/>
    </source>
</evidence>
<dbReference type="InterPro" id="IPR051910">
    <property type="entry name" value="ComF/GntX_DNA_util-trans"/>
</dbReference>